<evidence type="ECO:0000313" key="8">
    <source>
        <dbReference type="Proteomes" id="UP000241107"/>
    </source>
</evidence>
<dbReference type="GO" id="GO:0030688">
    <property type="term" value="C:preribosome, small subunit precursor"/>
    <property type="evidence" value="ECO:0007669"/>
    <property type="project" value="InterPro"/>
</dbReference>
<evidence type="ECO:0000256" key="3">
    <source>
        <dbReference type="ARBA" id="ARBA00011523"/>
    </source>
</evidence>
<organism evidence="7 8">
    <name type="scientific">Candidozyma pseudohaemuli</name>
    <dbReference type="NCBI Taxonomy" id="418784"/>
    <lineage>
        <taxon>Eukaryota</taxon>
        <taxon>Fungi</taxon>
        <taxon>Dikarya</taxon>
        <taxon>Ascomycota</taxon>
        <taxon>Saccharomycotina</taxon>
        <taxon>Pichiomycetes</taxon>
        <taxon>Metschnikowiaceae</taxon>
        <taxon>Candidozyma</taxon>
    </lineage>
</organism>
<dbReference type="STRING" id="418784.A0A2P7YVC2"/>
<comment type="subunit">
    <text evidence="3">Interacts with the 35S, 23S and 20S pre-rRNAs and with the U3 snoRNA.</text>
</comment>
<dbReference type="RefSeq" id="XP_024715006.1">
    <property type="nucleotide sequence ID" value="XM_024857126.1"/>
</dbReference>
<dbReference type="GeneID" id="36565117"/>
<dbReference type="VEuPathDB" id="FungiDB:C7M61_001727"/>
<comment type="function">
    <text evidence="6">Involved in ribosome biogenesis. Required for normal pre-rRNA processing in internal transcribed spacer 1 (ITS1). May be involved in the movements of the replication forks.</text>
</comment>
<evidence type="ECO:0000256" key="5">
    <source>
        <dbReference type="ARBA" id="ARBA00023242"/>
    </source>
</evidence>
<dbReference type="Proteomes" id="UP000241107">
    <property type="component" value="Unassembled WGS sequence"/>
</dbReference>
<comment type="similarity">
    <text evidence="2">Belongs to the SLX9 family.</text>
</comment>
<dbReference type="OrthoDB" id="4068648at2759"/>
<dbReference type="AlphaFoldDB" id="A0A2P7YVC2"/>
<sequence length="192" mass="21954">MVRKDVETCDVIQQLTFKSIKKKAGLRAKSSKRTSIASKIKEFKEEQEPKNDYEENPLLKLLQTTKKEKQKNKTSDFNERILAKTTFNLSGGISKSATRRRKRKAKENLKPKMDDLLLSLPTETLNLVDVKQSSGFIAAKNKDANKPNPQKQGGHAKLLQMENRHFNKVLTDKQFKASPFDALKQAIQNNQR</sequence>
<dbReference type="Pfam" id="PF15341">
    <property type="entry name" value="SLX9"/>
    <property type="match status" value="1"/>
</dbReference>
<proteinExistence type="inferred from homology"/>
<comment type="subcellular location">
    <subcellularLocation>
        <location evidence="1">Nucleus</location>
        <location evidence="1">Nucleolus</location>
    </subcellularLocation>
</comment>
<evidence type="ECO:0000256" key="1">
    <source>
        <dbReference type="ARBA" id="ARBA00004604"/>
    </source>
</evidence>
<dbReference type="GO" id="GO:0030686">
    <property type="term" value="C:90S preribosome"/>
    <property type="evidence" value="ECO:0007669"/>
    <property type="project" value="InterPro"/>
</dbReference>
<evidence type="ECO:0000256" key="2">
    <source>
        <dbReference type="ARBA" id="ARBA00011022"/>
    </source>
</evidence>
<keyword evidence="8" id="KW-1185">Reference proteome</keyword>
<dbReference type="EMBL" id="PYFQ01000002">
    <property type="protein sequence ID" value="PSK39916.1"/>
    <property type="molecule type" value="Genomic_DNA"/>
</dbReference>
<gene>
    <name evidence="7" type="ORF">C7M61_001727</name>
</gene>
<evidence type="ECO:0000313" key="7">
    <source>
        <dbReference type="EMBL" id="PSK39916.1"/>
    </source>
</evidence>
<dbReference type="GO" id="GO:0005730">
    <property type="term" value="C:nucleolus"/>
    <property type="evidence" value="ECO:0007669"/>
    <property type="project" value="UniProtKB-SubCell"/>
</dbReference>
<reference evidence="7 8" key="1">
    <citation type="submission" date="2018-03" db="EMBL/GenBank/DDBJ databases">
        <title>Candida pseudohaemulonii genome assembly and annotation.</title>
        <authorList>
            <person name="Munoz J.F."/>
            <person name="Gade L.G."/>
            <person name="Chow N.A."/>
            <person name="Litvintseva A.P."/>
            <person name="Loparev V.N."/>
            <person name="Cuomo C.A."/>
        </authorList>
    </citation>
    <scope>NUCLEOTIDE SEQUENCE [LARGE SCALE GENOMIC DNA]</scope>
    <source>
        <strain evidence="7 8">B12108</strain>
    </source>
</reference>
<comment type="caution">
    <text evidence="7">The sequence shown here is derived from an EMBL/GenBank/DDBJ whole genome shotgun (WGS) entry which is preliminary data.</text>
</comment>
<protein>
    <recommendedName>
        <fullName evidence="4">Ribosome biogenesis protein SLX9</fullName>
    </recommendedName>
</protein>
<keyword evidence="5" id="KW-0539">Nucleus</keyword>
<dbReference type="InterPro" id="IPR028160">
    <property type="entry name" value="Slx9-like"/>
</dbReference>
<dbReference type="GO" id="GO:0000462">
    <property type="term" value="P:maturation of SSU-rRNA from tricistronic rRNA transcript (SSU-rRNA, 5.8S rRNA, LSU-rRNA)"/>
    <property type="evidence" value="ECO:0007669"/>
    <property type="project" value="InterPro"/>
</dbReference>
<accession>A0A2P7YVC2</accession>
<evidence type="ECO:0000256" key="6">
    <source>
        <dbReference type="ARBA" id="ARBA00025083"/>
    </source>
</evidence>
<evidence type="ECO:0000256" key="4">
    <source>
        <dbReference type="ARBA" id="ARBA00021321"/>
    </source>
</evidence>
<name>A0A2P7YVC2_9ASCO</name>